<reference evidence="2 3" key="1">
    <citation type="submission" date="2018-11" db="EMBL/GenBank/DDBJ databases">
        <title>Trebonia kvetii gen.nov., sp.nov., a novel acidophilic actinobacterium, and proposal of the new actinobacterial family Treboniaceae fam. nov.</title>
        <authorList>
            <person name="Rapoport D."/>
            <person name="Sagova-Mareckova M."/>
            <person name="Sedlacek I."/>
            <person name="Provaznik J."/>
            <person name="Kralova S."/>
            <person name="Pavlinic D."/>
            <person name="Benes V."/>
            <person name="Kopecky J."/>
        </authorList>
    </citation>
    <scope>NUCLEOTIDE SEQUENCE [LARGE SCALE GENOMIC DNA]</scope>
    <source>
        <strain evidence="2 3">15Tr583</strain>
    </source>
</reference>
<organism evidence="2 3">
    <name type="scientific">Trebonia kvetii</name>
    <dbReference type="NCBI Taxonomy" id="2480626"/>
    <lineage>
        <taxon>Bacteria</taxon>
        <taxon>Bacillati</taxon>
        <taxon>Actinomycetota</taxon>
        <taxon>Actinomycetes</taxon>
        <taxon>Streptosporangiales</taxon>
        <taxon>Treboniaceae</taxon>
        <taxon>Trebonia</taxon>
    </lineage>
</organism>
<sequence>MAANTGGPGSDGQGKGLSISLAAPRTLRIAADETGLVAGNEVFGITLCGFGVAFAGFAVGLRDLNSTSFDLPIMLSIMGFGAVLVMVGVVAAILRKEGRRPVQSTELIALSSRPIAHLSKSLNILNYEVLESLRGAASISDFTARLDGIRANGQGDSREVLRNDSDLLPELNLIRIALERSPLTTQS</sequence>
<accession>A0A6P2BT92</accession>
<evidence type="ECO:0000313" key="3">
    <source>
        <dbReference type="Proteomes" id="UP000460272"/>
    </source>
</evidence>
<proteinExistence type="predicted"/>
<keyword evidence="3" id="KW-1185">Reference proteome</keyword>
<keyword evidence="1" id="KW-0812">Transmembrane</keyword>
<dbReference type="Proteomes" id="UP000460272">
    <property type="component" value="Unassembled WGS sequence"/>
</dbReference>
<evidence type="ECO:0000313" key="2">
    <source>
        <dbReference type="EMBL" id="TVZ02302.1"/>
    </source>
</evidence>
<feature type="transmembrane region" description="Helical" evidence="1">
    <location>
        <begin position="73"/>
        <end position="94"/>
    </location>
</feature>
<dbReference type="EMBL" id="RPFW01000005">
    <property type="protein sequence ID" value="TVZ02302.1"/>
    <property type="molecule type" value="Genomic_DNA"/>
</dbReference>
<keyword evidence="1" id="KW-0472">Membrane</keyword>
<dbReference type="AlphaFoldDB" id="A0A6P2BT92"/>
<gene>
    <name evidence="2" type="ORF">EAS64_26160</name>
</gene>
<keyword evidence="1" id="KW-1133">Transmembrane helix</keyword>
<protein>
    <submittedName>
        <fullName evidence="2">Uncharacterized protein</fullName>
    </submittedName>
</protein>
<feature type="transmembrane region" description="Helical" evidence="1">
    <location>
        <begin position="42"/>
        <end position="61"/>
    </location>
</feature>
<comment type="caution">
    <text evidence="2">The sequence shown here is derived from an EMBL/GenBank/DDBJ whole genome shotgun (WGS) entry which is preliminary data.</text>
</comment>
<name>A0A6P2BT92_9ACTN</name>
<evidence type="ECO:0000256" key="1">
    <source>
        <dbReference type="SAM" id="Phobius"/>
    </source>
</evidence>